<dbReference type="InterPro" id="IPR012337">
    <property type="entry name" value="RNaseH-like_sf"/>
</dbReference>
<dbReference type="EMBL" id="CP031023">
    <property type="protein sequence ID" value="AZA15666.1"/>
    <property type="molecule type" value="Genomic_DNA"/>
</dbReference>
<sequence length="955" mass="109825">MSRLNSYFYDIESLTNAFTLSCYRPDDQRVDIYYLVDDPALNDKDSLDFKKSAARRIREKNQNFKGEIYYYNLCSSAASARLAQTFGVSDAQYVNDPQAPSSFPGQFRPVCDTDAGYQEEEAPYLMGYNSSNYDLTMLAYYFTRAWQPGESGKRDRFSAVTAREMRDFNDELFSRYIGNMRLRLWQDKTMGLVAKNFQMSGRHIDVAQLNERQRRVGLKRLLGMLGWQILESDKLKPGQDYLTSPEELADLIAYNVSDVVNLKELFCHPYYQGQFILKKGLLGQYPDLIYQEDGDSYQAKIGPAFVRKDRLTIDSSSANFARRTICPYGRLKDDRAVSFLYPAASVAEKTGEKQRDILEESRDFFYKLFEDENLRKKFDRVYDYYKQFAGKNFNPSKEYREDYGDQALPVSDLSDVENEDTNLFYYQKDGQPSTCYITFSVGGLHGSEYNRDLYLKDHALWEKKQADLAYVQKLYPDPLDLRKAREVTLPDGRVEKYQTFLTTKATIKLMEQTDPADRGQFWRDFSQDEPTVFKKQGSRVRLDDRYAFTSSDLTNHEDFTSYYPNMLRRLNAFYNDRLGEDRYTAIFERKQELDKKRTDPQYSDEERRMFNIEREGTKLILNSATGAADPREGQVPSSIRMNNRIRSMRIIGQLFTYMIGQAQTYAGARIVSTNTDGLYSVLDADLNRKILAKEAAEIGVEIVPEELYLVSKDSNNRLEASPDLTKILSASGSLACRKDTSPTKSLAHPAIIDWALSRYLLEKRTDLAAPFDRDLGRQILAEAEEAFPDPVHRLRMFQNVLSANHSKERANCIFGRGDAGQLLILQRYNRVFIYQDGLPKTVHLYSAAAKKLTPAMLNKRKKSGEAVIQHDQEALSVLKANGLGNLAKGREATVQKIPNLSPDWFMHVENRAVNLLQAEEQEAILHSLDYDKYLDLVASAYEKNWRNLTTSGPVL</sequence>
<dbReference type="AlphaFoldDB" id="A0A3G6JD69"/>
<reference evidence="1" key="1">
    <citation type="submission" date="2018-07" db="EMBL/GenBank/DDBJ databases">
        <authorList>
            <person name="Somerville V."/>
        </authorList>
    </citation>
    <scope>NUCLEOTIDE SEQUENCE</scope>
    <source>
        <strain evidence="1">NWC_2_2</strain>
    </source>
</reference>
<accession>A0A3G6JD69</accession>
<proteinExistence type="predicted"/>
<protein>
    <submittedName>
        <fullName evidence="1">Uncharacterized protein</fullName>
    </submittedName>
</protein>
<organism evidence="1">
    <name type="scientific">Lactobacillus delbrueckii subsp. lactis</name>
    <dbReference type="NCBI Taxonomy" id="29397"/>
    <lineage>
        <taxon>Bacteria</taxon>
        <taxon>Bacillati</taxon>
        <taxon>Bacillota</taxon>
        <taxon>Bacilli</taxon>
        <taxon>Lactobacillales</taxon>
        <taxon>Lactobacillaceae</taxon>
        <taxon>Lactobacillus</taxon>
    </lineage>
</organism>
<dbReference type="SUPFAM" id="SSF53098">
    <property type="entry name" value="Ribonuclease H-like"/>
    <property type="match status" value="1"/>
</dbReference>
<dbReference type="InterPro" id="IPR043502">
    <property type="entry name" value="DNA/RNA_pol_sf"/>
</dbReference>
<dbReference type="SUPFAM" id="SSF56672">
    <property type="entry name" value="DNA/RNA polymerases"/>
    <property type="match status" value="1"/>
</dbReference>
<name>A0A3G6JD69_LACDL</name>
<gene>
    <name evidence="1" type="ORF">DQL93_03105</name>
</gene>
<evidence type="ECO:0000313" key="1">
    <source>
        <dbReference type="EMBL" id="AZA15666.1"/>
    </source>
</evidence>